<sequence length="305" mass="34696">MIHKLEIIGQGIWVVGSNMLVESSEKHSIRECHVATLGHAYHSVSNVIGKIEGFSNGEIIERIAQACVWMIFMSSEAYDIFTKNEFPFLKHFFQFGVNHLEWIEDGFVTFYCTATWKCIHTHLRSEFKNLSKVLESESGFDIVDDESNANSFVEVTNNTDAFVELQNKYGANSFVKIEDTIKTDCHKGVVKIWFIVEKVGFDDTAIMKVTEHKRLVDLPFMTGKTSGSIVHGNVVSSVVMINVGYMSIRREMIMMTRTRLRISKSASMRRGIRRIGNCLYAFSCEELSLIRCISFPGYGVLVRID</sequence>
<dbReference type="AlphaFoldDB" id="A0A6L2NCX5"/>
<dbReference type="EMBL" id="BKCJ010008811">
    <property type="protein sequence ID" value="GEU84063.1"/>
    <property type="molecule type" value="Genomic_DNA"/>
</dbReference>
<gene>
    <name evidence="1" type="ORF">Tci_056041</name>
</gene>
<comment type="caution">
    <text evidence="1">The sequence shown here is derived from an EMBL/GenBank/DDBJ whole genome shotgun (WGS) entry which is preliminary data.</text>
</comment>
<reference evidence="1" key="1">
    <citation type="journal article" date="2019" name="Sci. Rep.">
        <title>Draft genome of Tanacetum cinerariifolium, the natural source of mosquito coil.</title>
        <authorList>
            <person name="Yamashiro T."/>
            <person name="Shiraishi A."/>
            <person name="Satake H."/>
            <person name="Nakayama K."/>
        </authorList>
    </citation>
    <scope>NUCLEOTIDE SEQUENCE</scope>
</reference>
<accession>A0A6L2NCX5</accession>
<protein>
    <submittedName>
        <fullName evidence="1">Uncharacterized protein</fullName>
    </submittedName>
</protein>
<organism evidence="1">
    <name type="scientific">Tanacetum cinerariifolium</name>
    <name type="common">Dalmatian daisy</name>
    <name type="synonym">Chrysanthemum cinerariifolium</name>
    <dbReference type="NCBI Taxonomy" id="118510"/>
    <lineage>
        <taxon>Eukaryota</taxon>
        <taxon>Viridiplantae</taxon>
        <taxon>Streptophyta</taxon>
        <taxon>Embryophyta</taxon>
        <taxon>Tracheophyta</taxon>
        <taxon>Spermatophyta</taxon>
        <taxon>Magnoliopsida</taxon>
        <taxon>eudicotyledons</taxon>
        <taxon>Gunneridae</taxon>
        <taxon>Pentapetalae</taxon>
        <taxon>asterids</taxon>
        <taxon>campanulids</taxon>
        <taxon>Asterales</taxon>
        <taxon>Asteraceae</taxon>
        <taxon>Asteroideae</taxon>
        <taxon>Anthemideae</taxon>
        <taxon>Anthemidinae</taxon>
        <taxon>Tanacetum</taxon>
    </lineage>
</organism>
<evidence type="ECO:0000313" key="1">
    <source>
        <dbReference type="EMBL" id="GEU84063.1"/>
    </source>
</evidence>
<name>A0A6L2NCX5_TANCI</name>
<proteinExistence type="predicted"/>